<evidence type="ECO:0000256" key="1">
    <source>
        <dbReference type="ARBA" id="ARBA00001974"/>
    </source>
</evidence>
<dbReference type="InterPro" id="IPR007867">
    <property type="entry name" value="GMC_OxRtase_C"/>
</dbReference>
<dbReference type="PANTHER" id="PTHR42784:SF1">
    <property type="entry name" value="PYRANOSE 2-OXIDASE"/>
    <property type="match status" value="1"/>
</dbReference>
<dbReference type="InterPro" id="IPR051473">
    <property type="entry name" value="P2Ox-like"/>
</dbReference>
<evidence type="ECO:0000256" key="4">
    <source>
        <dbReference type="ARBA" id="ARBA00022827"/>
    </source>
</evidence>
<evidence type="ECO:0000313" key="8">
    <source>
        <dbReference type="EMBL" id="SFP14252.1"/>
    </source>
</evidence>
<evidence type="ECO:0000256" key="5">
    <source>
        <dbReference type="ARBA" id="ARBA00023002"/>
    </source>
</evidence>
<gene>
    <name evidence="8" type="ORF">SAMN05660464_2201</name>
</gene>
<dbReference type="InterPro" id="IPR000172">
    <property type="entry name" value="GMC_OxRdtase_N"/>
</dbReference>
<comment type="similarity">
    <text evidence="2">Belongs to the GMC oxidoreductase family.</text>
</comment>
<dbReference type="STRING" id="1523247.SAMN05660464_2201"/>
<protein>
    <submittedName>
        <fullName evidence="8">Choline dehydrogenase</fullName>
    </submittedName>
</protein>
<dbReference type="GO" id="GO:0050660">
    <property type="term" value="F:flavin adenine dinucleotide binding"/>
    <property type="evidence" value="ECO:0007669"/>
    <property type="project" value="InterPro"/>
</dbReference>
<dbReference type="RefSeq" id="WP_091109091.1">
    <property type="nucleotide sequence ID" value="NZ_FOWQ01000003.1"/>
</dbReference>
<sequence length="521" mass="56791">MIEDFRDPAVDAELTADLCIVGAGPAGLAIAREFTGTGTQVLVLESGGLDAGSAADELNGGETVGLPFSLLEGRARTFGGTGTVWPGQCIRLDRSDLEARDWVPDSGWPFDREHLDPYYRRAATWLGIPPEECDEQAWRRYGLVPPPFGTDRLEHRSSMYSSHPDVGAFYRGDFERSSNVRVLLHASVCRVDPGTAGTAGELAIRSLAGRTGRVRARATVLCGGGIENARLLLLSGVGERNDAVGRYLQEHPTLWIDLATDRSAALQEFYGRLGRGKVRYVPRIRLGSGVQREEQVLNAIATLVHDRAESPGLVAAREISSALQERRRPRSLGRAELRGAVGQLDDVAVAAYRRFVRGRPSAVPLQRTRVQILLEQAPNPDSRISLSSELDPLGLPKARVDWRLTELERRTARVFVSVLDAEFRRLGLAQLTGHEWLDTDDWTSGFEDAYHPIGTTRMSDDPAAGVVDGDCRVHGLEGLYVCGTSVFPTSGYANPTLTIIALALRLADHLKSRPAGAASWT</sequence>
<evidence type="ECO:0000259" key="6">
    <source>
        <dbReference type="Pfam" id="PF00732"/>
    </source>
</evidence>
<name>A0A1I5MXT2_9ACTN</name>
<evidence type="ECO:0000256" key="2">
    <source>
        <dbReference type="ARBA" id="ARBA00010790"/>
    </source>
</evidence>
<dbReference type="OrthoDB" id="9798604at2"/>
<proteinExistence type="inferred from homology"/>
<keyword evidence="5" id="KW-0560">Oxidoreductase</keyword>
<dbReference type="AlphaFoldDB" id="A0A1I5MXT2"/>
<dbReference type="EMBL" id="FOWQ01000003">
    <property type="protein sequence ID" value="SFP14252.1"/>
    <property type="molecule type" value="Genomic_DNA"/>
</dbReference>
<dbReference type="InterPro" id="IPR036188">
    <property type="entry name" value="FAD/NAD-bd_sf"/>
</dbReference>
<dbReference type="GO" id="GO:0016614">
    <property type="term" value="F:oxidoreductase activity, acting on CH-OH group of donors"/>
    <property type="evidence" value="ECO:0007669"/>
    <property type="project" value="InterPro"/>
</dbReference>
<keyword evidence="3" id="KW-0285">Flavoprotein</keyword>
<comment type="cofactor">
    <cofactor evidence="1">
        <name>FAD</name>
        <dbReference type="ChEBI" id="CHEBI:57692"/>
    </cofactor>
</comment>
<dbReference type="Pfam" id="PF05199">
    <property type="entry name" value="GMC_oxred_C"/>
    <property type="match status" value="1"/>
</dbReference>
<keyword evidence="9" id="KW-1185">Reference proteome</keyword>
<feature type="domain" description="Glucose-methanol-choline oxidoreductase N-terminal" evidence="6">
    <location>
        <begin position="178"/>
        <end position="252"/>
    </location>
</feature>
<evidence type="ECO:0000256" key="3">
    <source>
        <dbReference type="ARBA" id="ARBA00022630"/>
    </source>
</evidence>
<keyword evidence="4" id="KW-0274">FAD</keyword>
<accession>A0A1I5MXT2</accession>
<dbReference type="Proteomes" id="UP000198857">
    <property type="component" value="Unassembled WGS sequence"/>
</dbReference>
<reference evidence="9" key="1">
    <citation type="submission" date="2016-10" db="EMBL/GenBank/DDBJ databases">
        <authorList>
            <person name="Varghese N."/>
            <person name="Submissions S."/>
        </authorList>
    </citation>
    <scope>NUCLEOTIDE SEQUENCE [LARGE SCALE GENOMIC DNA]</scope>
    <source>
        <strain evidence="9">DSM 44208</strain>
    </source>
</reference>
<dbReference type="Pfam" id="PF00732">
    <property type="entry name" value="GMC_oxred_N"/>
    <property type="match status" value="1"/>
</dbReference>
<evidence type="ECO:0000259" key="7">
    <source>
        <dbReference type="Pfam" id="PF05199"/>
    </source>
</evidence>
<feature type="domain" description="Glucose-methanol-choline oxidoreductase C-terminal" evidence="7">
    <location>
        <begin position="378"/>
        <end position="503"/>
    </location>
</feature>
<dbReference type="Gene3D" id="3.50.50.60">
    <property type="entry name" value="FAD/NAD(P)-binding domain"/>
    <property type="match status" value="2"/>
</dbReference>
<evidence type="ECO:0000313" key="9">
    <source>
        <dbReference type="Proteomes" id="UP000198857"/>
    </source>
</evidence>
<dbReference type="PANTHER" id="PTHR42784">
    <property type="entry name" value="PYRANOSE 2-OXIDASE"/>
    <property type="match status" value="1"/>
</dbReference>
<organism evidence="8 9">
    <name type="scientific">Geodermatophilus dictyosporus</name>
    <dbReference type="NCBI Taxonomy" id="1523247"/>
    <lineage>
        <taxon>Bacteria</taxon>
        <taxon>Bacillati</taxon>
        <taxon>Actinomycetota</taxon>
        <taxon>Actinomycetes</taxon>
        <taxon>Geodermatophilales</taxon>
        <taxon>Geodermatophilaceae</taxon>
        <taxon>Geodermatophilus</taxon>
    </lineage>
</organism>
<dbReference type="SUPFAM" id="SSF51905">
    <property type="entry name" value="FAD/NAD(P)-binding domain"/>
    <property type="match status" value="1"/>
</dbReference>